<feature type="transmembrane region" description="Helical" evidence="1">
    <location>
        <begin position="33"/>
        <end position="56"/>
    </location>
</feature>
<dbReference type="AlphaFoldDB" id="A0A495QRP7"/>
<gene>
    <name evidence="2" type="ORF">BZB76_1523</name>
</gene>
<name>A0A495QRP7_9ACTN</name>
<keyword evidence="1" id="KW-1133">Transmembrane helix</keyword>
<evidence type="ECO:0000256" key="1">
    <source>
        <dbReference type="SAM" id="Phobius"/>
    </source>
</evidence>
<protein>
    <submittedName>
        <fullName evidence="2">Uncharacterized protein DUF4352</fullName>
    </submittedName>
</protein>
<feature type="transmembrane region" description="Helical" evidence="1">
    <location>
        <begin position="68"/>
        <end position="92"/>
    </location>
</feature>
<keyword evidence="1" id="KW-0812">Transmembrane</keyword>
<reference evidence="2 3" key="1">
    <citation type="submission" date="2018-10" db="EMBL/GenBank/DDBJ databases">
        <title>Genomic Encyclopedia of Archaeal and Bacterial Type Strains, Phase II (KMG-II): from individual species to whole genera.</title>
        <authorList>
            <person name="Goeker M."/>
        </authorList>
    </citation>
    <scope>NUCLEOTIDE SEQUENCE [LARGE SCALE GENOMIC DNA]</scope>
    <source>
        <strain evidence="2 3">DSM 43383</strain>
    </source>
</reference>
<proteinExistence type="predicted"/>
<organism evidence="2 3">
    <name type="scientific">Actinomadura pelletieri DSM 43383</name>
    <dbReference type="NCBI Taxonomy" id="1120940"/>
    <lineage>
        <taxon>Bacteria</taxon>
        <taxon>Bacillati</taxon>
        <taxon>Actinomycetota</taxon>
        <taxon>Actinomycetes</taxon>
        <taxon>Streptosporangiales</taxon>
        <taxon>Thermomonosporaceae</taxon>
        <taxon>Actinomadura</taxon>
    </lineage>
</organism>
<feature type="transmembrane region" description="Helical" evidence="1">
    <location>
        <begin position="6"/>
        <end position="26"/>
    </location>
</feature>
<comment type="caution">
    <text evidence="2">The sequence shown here is derived from an EMBL/GenBank/DDBJ whole genome shotgun (WGS) entry which is preliminary data.</text>
</comment>
<accession>A0A495QRP7</accession>
<keyword evidence="1" id="KW-0472">Membrane</keyword>
<sequence>MWRTLQAVGSIVGVQVLAVGVCLLVVSSYRRAAAGWVLPLVGVLDVLVSVQIAWLAVRDIRLAGKGTVGARVVLAFVVVGMPVGAGVGGLAVQRYMNRPVDGAFDSAVMDRDLRFTATEFRCGGKVKRVVVRGTLCRVSLAVANTGPVGVRFEAGVQRLREKEAEYRGTLLVVGRQRRPVWEVKPGAEVRGVLVFDVPRGVVPRSLELRAVADSRGVRLPVP</sequence>
<dbReference type="Proteomes" id="UP000274601">
    <property type="component" value="Unassembled WGS sequence"/>
</dbReference>
<dbReference type="EMBL" id="RBWU01000002">
    <property type="protein sequence ID" value="RKS76173.1"/>
    <property type="molecule type" value="Genomic_DNA"/>
</dbReference>
<evidence type="ECO:0000313" key="2">
    <source>
        <dbReference type="EMBL" id="RKS76173.1"/>
    </source>
</evidence>
<keyword evidence="3" id="KW-1185">Reference proteome</keyword>
<evidence type="ECO:0000313" key="3">
    <source>
        <dbReference type="Proteomes" id="UP000274601"/>
    </source>
</evidence>